<dbReference type="Proteomes" id="UP000478052">
    <property type="component" value="Unassembled WGS sequence"/>
</dbReference>
<accession>A0A6G0YLB5</accession>
<evidence type="ECO:0000313" key="1">
    <source>
        <dbReference type="EMBL" id="KAF0758083.1"/>
    </source>
</evidence>
<dbReference type="AlphaFoldDB" id="A0A6G0YLB5"/>
<reference evidence="1 2" key="1">
    <citation type="submission" date="2019-08" db="EMBL/GenBank/DDBJ databases">
        <title>Whole genome of Aphis craccivora.</title>
        <authorList>
            <person name="Voronova N.V."/>
            <person name="Shulinski R.S."/>
            <person name="Bandarenka Y.V."/>
            <person name="Zhorov D.G."/>
            <person name="Warner D."/>
        </authorList>
    </citation>
    <scope>NUCLEOTIDE SEQUENCE [LARGE SCALE GENOMIC DNA]</scope>
    <source>
        <strain evidence="1">180601</strain>
        <tissue evidence="1">Whole Body</tissue>
    </source>
</reference>
<name>A0A6G0YLB5_APHCR</name>
<gene>
    <name evidence="1" type="ORF">FWK35_00012700</name>
</gene>
<proteinExistence type="predicted"/>
<organism evidence="1 2">
    <name type="scientific">Aphis craccivora</name>
    <name type="common">Cowpea aphid</name>
    <dbReference type="NCBI Taxonomy" id="307492"/>
    <lineage>
        <taxon>Eukaryota</taxon>
        <taxon>Metazoa</taxon>
        <taxon>Ecdysozoa</taxon>
        <taxon>Arthropoda</taxon>
        <taxon>Hexapoda</taxon>
        <taxon>Insecta</taxon>
        <taxon>Pterygota</taxon>
        <taxon>Neoptera</taxon>
        <taxon>Paraneoptera</taxon>
        <taxon>Hemiptera</taxon>
        <taxon>Sternorrhyncha</taxon>
        <taxon>Aphidomorpha</taxon>
        <taxon>Aphidoidea</taxon>
        <taxon>Aphididae</taxon>
        <taxon>Aphidini</taxon>
        <taxon>Aphis</taxon>
        <taxon>Aphis</taxon>
    </lineage>
</organism>
<protein>
    <submittedName>
        <fullName evidence="1">Uncharacterized protein</fullName>
    </submittedName>
</protein>
<dbReference type="OrthoDB" id="10603823at2759"/>
<sequence length="30" mass="3480">MMCVFFCVSVYNMTSRNNVPISNFGGWFPM</sequence>
<comment type="caution">
    <text evidence="1">The sequence shown here is derived from an EMBL/GenBank/DDBJ whole genome shotgun (WGS) entry which is preliminary data.</text>
</comment>
<dbReference type="EMBL" id="VUJU01003384">
    <property type="protein sequence ID" value="KAF0758083.1"/>
    <property type="molecule type" value="Genomic_DNA"/>
</dbReference>
<keyword evidence="2" id="KW-1185">Reference proteome</keyword>
<evidence type="ECO:0000313" key="2">
    <source>
        <dbReference type="Proteomes" id="UP000478052"/>
    </source>
</evidence>